<sequence>MLHKIRIWIGAKRWNRSRQAEQDREALQRTVLEEIAYLRARSSTQILETGLQLPKEHLLELESLFGRALLNRTLELVYGKKPIKLYRTPDCVGQLYEVPGSEFAVVYKIFPGINYCTCKSYRFWVLQQRHQALCKHLLATRLAPLVDRVITEEITQQAYLEVKAALIRERLKPSEGRVDAGEGTSRQKP</sequence>
<keyword evidence="1" id="KW-0862">Zinc</keyword>
<dbReference type="PANTHER" id="PTHR28498:SF1">
    <property type="entry name" value="ZINC FINGER SWIM DOMAIN-CONTAINING PROTEIN 7"/>
    <property type="match status" value="1"/>
</dbReference>
<name>A0ABD1DYH7_CULPP</name>
<dbReference type="InterPro" id="IPR007527">
    <property type="entry name" value="Znf_SWIM"/>
</dbReference>
<dbReference type="GO" id="GO:0008270">
    <property type="term" value="F:zinc ion binding"/>
    <property type="evidence" value="ECO:0007669"/>
    <property type="project" value="UniProtKB-KW"/>
</dbReference>
<dbReference type="AlphaFoldDB" id="A0ABD1DYH7"/>
<evidence type="ECO:0000313" key="4">
    <source>
        <dbReference type="Proteomes" id="UP001562425"/>
    </source>
</evidence>
<feature type="domain" description="SWIM-type" evidence="2">
    <location>
        <begin position="107"/>
        <end position="145"/>
    </location>
</feature>
<keyword evidence="1" id="KW-0479">Metal-binding</keyword>
<accession>A0ABD1DYH7</accession>
<dbReference type="PROSITE" id="PS50966">
    <property type="entry name" value="ZF_SWIM"/>
    <property type="match status" value="1"/>
</dbReference>
<dbReference type="EMBL" id="JBEHCU010000070">
    <property type="protein sequence ID" value="KAL1404738.1"/>
    <property type="molecule type" value="Genomic_DNA"/>
</dbReference>
<gene>
    <name evidence="3" type="ORF">pipiens_005240</name>
</gene>
<proteinExistence type="predicted"/>
<protein>
    <recommendedName>
        <fullName evidence="2">SWIM-type domain-containing protein</fullName>
    </recommendedName>
</protein>
<evidence type="ECO:0000256" key="1">
    <source>
        <dbReference type="PROSITE-ProRule" id="PRU00325"/>
    </source>
</evidence>
<evidence type="ECO:0000313" key="3">
    <source>
        <dbReference type="EMBL" id="KAL1404738.1"/>
    </source>
</evidence>
<keyword evidence="1" id="KW-0863">Zinc-finger</keyword>
<dbReference type="Proteomes" id="UP001562425">
    <property type="component" value="Unassembled WGS sequence"/>
</dbReference>
<comment type="caution">
    <text evidence="3">The sequence shown here is derived from an EMBL/GenBank/DDBJ whole genome shotgun (WGS) entry which is preliminary data.</text>
</comment>
<organism evidence="3 4">
    <name type="scientific">Culex pipiens pipiens</name>
    <name type="common">Northern house mosquito</name>
    <dbReference type="NCBI Taxonomy" id="38569"/>
    <lineage>
        <taxon>Eukaryota</taxon>
        <taxon>Metazoa</taxon>
        <taxon>Ecdysozoa</taxon>
        <taxon>Arthropoda</taxon>
        <taxon>Hexapoda</taxon>
        <taxon>Insecta</taxon>
        <taxon>Pterygota</taxon>
        <taxon>Neoptera</taxon>
        <taxon>Endopterygota</taxon>
        <taxon>Diptera</taxon>
        <taxon>Nematocera</taxon>
        <taxon>Culicoidea</taxon>
        <taxon>Culicidae</taxon>
        <taxon>Culicinae</taxon>
        <taxon>Culicini</taxon>
        <taxon>Culex</taxon>
        <taxon>Culex</taxon>
    </lineage>
</organism>
<reference evidence="3 4" key="1">
    <citation type="submission" date="2024-05" db="EMBL/GenBank/DDBJ databases">
        <title>Culex pipiens pipiens assembly and annotation.</title>
        <authorList>
            <person name="Alout H."/>
            <person name="Durand T."/>
        </authorList>
    </citation>
    <scope>NUCLEOTIDE SEQUENCE [LARGE SCALE GENOMIC DNA]</scope>
    <source>
        <strain evidence="3">HA-2024</strain>
        <tissue evidence="3">Whole body</tissue>
    </source>
</reference>
<keyword evidence="4" id="KW-1185">Reference proteome</keyword>
<dbReference type="PANTHER" id="PTHR28498">
    <property type="entry name" value="ZINC FINGER SWIM DOMAIN-CONTAINING PROTEIN 7"/>
    <property type="match status" value="1"/>
</dbReference>
<evidence type="ECO:0000259" key="2">
    <source>
        <dbReference type="PROSITE" id="PS50966"/>
    </source>
</evidence>